<dbReference type="InterPro" id="IPR034718">
    <property type="entry name" value="RlpA"/>
</dbReference>
<feature type="compositionally biased region" description="Basic and acidic residues" evidence="6">
    <location>
        <begin position="50"/>
        <end position="63"/>
    </location>
</feature>
<name>A0ABQ4PI78_9GAMM</name>
<dbReference type="Pfam" id="PF03330">
    <property type="entry name" value="DPBB_1"/>
    <property type="match status" value="1"/>
</dbReference>
<dbReference type="PANTHER" id="PTHR34183">
    <property type="entry name" value="ENDOLYTIC PEPTIDOGLYCAN TRANSGLYCOSYLASE RLPA"/>
    <property type="match status" value="1"/>
</dbReference>
<dbReference type="PROSITE" id="PS51257">
    <property type="entry name" value="PROKAR_LIPOPROTEIN"/>
    <property type="match status" value="1"/>
</dbReference>
<dbReference type="InterPro" id="IPR009009">
    <property type="entry name" value="RlpA-like_DPBB"/>
</dbReference>
<dbReference type="InterPro" id="IPR012997">
    <property type="entry name" value="RplA"/>
</dbReference>
<dbReference type="CDD" id="cd22268">
    <property type="entry name" value="DPBB_RlpA-like"/>
    <property type="match status" value="1"/>
</dbReference>
<dbReference type="EMBL" id="BPFB01000021">
    <property type="protein sequence ID" value="GIU47260.1"/>
    <property type="molecule type" value="Genomic_DNA"/>
</dbReference>
<evidence type="ECO:0000256" key="3">
    <source>
        <dbReference type="ARBA" id="ARBA00023316"/>
    </source>
</evidence>
<dbReference type="InterPro" id="IPR036908">
    <property type="entry name" value="RlpA-like_sf"/>
</dbReference>
<comment type="subcellular location">
    <subcellularLocation>
        <location evidence="4">Cell membrane</location>
        <topology evidence="4">Lipid-anchor</topology>
    </subcellularLocation>
</comment>
<sequence length="272" mass="30545">MLNSYRFNHKKHCLYHASLMVCILLLGACSSNSDRRYKMSDDAAPTHTPDVTKVEDAHPRFEPYSRGGNSKSYTVRGKTYSVLDTGKGYQKTGVASWYGAKFHGHLTSNGETYDMYSMSAAHKTLPLPSYARITNLTNNKSVIVRVNDRGPFHDERLIDLSYAAAHRLDMLKTGTAKVKVEVIYIENPESAALAELKTTDLHYVQVVASSDKRRIDKLSGQLASQYQVKTRIQQTGDLYKLQLGPIGRQQIAAELHQTLRQNGFPQSYLVVE</sequence>
<keyword evidence="4" id="KW-1003">Cell membrane</keyword>
<dbReference type="NCBIfam" id="TIGR00413">
    <property type="entry name" value="rlpA"/>
    <property type="match status" value="1"/>
</dbReference>
<dbReference type="Gene3D" id="3.30.70.1070">
    <property type="entry name" value="Sporulation related repeat"/>
    <property type="match status" value="1"/>
</dbReference>
<comment type="function">
    <text evidence="4">Lytic transglycosylase with a strong preference for naked glycan strands that lack stem peptides.</text>
</comment>
<evidence type="ECO:0000313" key="8">
    <source>
        <dbReference type="EMBL" id="GIU47260.1"/>
    </source>
</evidence>
<keyword evidence="1" id="KW-0732">Signal</keyword>
<reference evidence="8 9" key="1">
    <citation type="submission" date="2021-05" db="EMBL/GenBank/DDBJ databases">
        <title>Molecular characterization for Shewanella algae harboring chromosomal blaOXA-55-like strains isolated from clinical and environment sample.</title>
        <authorList>
            <person name="Ohama Y."/>
            <person name="Aoki K."/>
            <person name="Harada S."/>
            <person name="Moriya K."/>
            <person name="Ishii Y."/>
            <person name="Tateda K."/>
        </authorList>
    </citation>
    <scope>NUCLEOTIDE SEQUENCE [LARGE SCALE GENOMIC DNA]</scope>
    <source>
        <strain evidence="8 9">LMG 23746</strain>
    </source>
</reference>
<keyword evidence="3 4" id="KW-0961">Cell wall biogenesis/degradation</keyword>
<dbReference type="RefSeq" id="WP_211328799.1">
    <property type="nucleotide sequence ID" value="NZ_BPFB01000021.1"/>
</dbReference>
<evidence type="ECO:0000313" key="9">
    <source>
        <dbReference type="Proteomes" id="UP000761574"/>
    </source>
</evidence>
<dbReference type="SUPFAM" id="SSF110997">
    <property type="entry name" value="Sporulation related repeat"/>
    <property type="match status" value="1"/>
</dbReference>
<dbReference type="PANTHER" id="PTHR34183:SF1">
    <property type="entry name" value="ENDOLYTIC PEPTIDOGLYCAN TRANSGLYCOSYLASE RLPA"/>
    <property type="match status" value="1"/>
</dbReference>
<evidence type="ECO:0000256" key="6">
    <source>
        <dbReference type="SAM" id="MobiDB-lite"/>
    </source>
</evidence>
<dbReference type="PROSITE" id="PS51724">
    <property type="entry name" value="SPOR"/>
    <property type="match status" value="1"/>
</dbReference>
<dbReference type="Pfam" id="PF05036">
    <property type="entry name" value="SPOR"/>
    <property type="match status" value="1"/>
</dbReference>
<comment type="caution">
    <text evidence="8">The sequence shown here is derived from an EMBL/GenBank/DDBJ whole genome shotgun (WGS) entry which is preliminary data.</text>
</comment>
<comment type="similarity">
    <text evidence="4 5">Belongs to the RlpA family.</text>
</comment>
<keyword evidence="4" id="KW-0472">Membrane</keyword>
<dbReference type="Gene3D" id="2.40.40.10">
    <property type="entry name" value="RlpA-like domain"/>
    <property type="match status" value="1"/>
</dbReference>
<organism evidence="8 9">
    <name type="scientific">Shewanella algidipiscicola</name>
    <dbReference type="NCBI Taxonomy" id="614070"/>
    <lineage>
        <taxon>Bacteria</taxon>
        <taxon>Pseudomonadati</taxon>
        <taxon>Pseudomonadota</taxon>
        <taxon>Gammaproteobacteria</taxon>
        <taxon>Alteromonadales</taxon>
        <taxon>Shewanellaceae</taxon>
        <taxon>Shewanella</taxon>
    </lineage>
</organism>
<keyword evidence="2 4" id="KW-0456">Lyase</keyword>
<evidence type="ECO:0000259" key="7">
    <source>
        <dbReference type="PROSITE" id="PS51724"/>
    </source>
</evidence>
<feature type="domain" description="SPOR" evidence="7">
    <location>
        <begin position="196"/>
        <end position="272"/>
    </location>
</feature>
<keyword evidence="9" id="KW-1185">Reference proteome</keyword>
<keyword evidence="4 8" id="KW-0449">Lipoprotein</keyword>
<dbReference type="InterPro" id="IPR007730">
    <property type="entry name" value="SPOR-like_dom"/>
</dbReference>
<dbReference type="InterPro" id="IPR036680">
    <property type="entry name" value="SPOR-like_sf"/>
</dbReference>
<gene>
    <name evidence="4 8" type="primary">rlpA</name>
    <name evidence="8" type="ORF">TUM4630_20640</name>
</gene>
<dbReference type="HAMAP" id="MF_02071">
    <property type="entry name" value="RlpA"/>
    <property type="match status" value="1"/>
</dbReference>
<evidence type="ECO:0000256" key="1">
    <source>
        <dbReference type="ARBA" id="ARBA00022729"/>
    </source>
</evidence>
<feature type="region of interest" description="Disordered" evidence="6">
    <location>
        <begin position="40"/>
        <end position="69"/>
    </location>
</feature>
<evidence type="ECO:0000256" key="2">
    <source>
        <dbReference type="ARBA" id="ARBA00023239"/>
    </source>
</evidence>
<proteinExistence type="inferred from homology"/>
<dbReference type="EC" id="4.2.2.-" evidence="4"/>
<evidence type="ECO:0000256" key="5">
    <source>
        <dbReference type="RuleBase" id="RU003495"/>
    </source>
</evidence>
<evidence type="ECO:0000256" key="4">
    <source>
        <dbReference type="HAMAP-Rule" id="MF_02071"/>
    </source>
</evidence>
<dbReference type="SUPFAM" id="SSF50685">
    <property type="entry name" value="Barwin-like endoglucanases"/>
    <property type="match status" value="1"/>
</dbReference>
<accession>A0ABQ4PI78</accession>
<protein>
    <recommendedName>
        <fullName evidence="4">Endolytic peptidoglycan transglycosylase RlpA</fullName>
        <ecNumber evidence="4">4.2.2.-</ecNumber>
    </recommendedName>
</protein>
<dbReference type="Proteomes" id="UP000761574">
    <property type="component" value="Unassembled WGS sequence"/>
</dbReference>
<keyword evidence="4" id="KW-0564">Palmitate</keyword>